<accession>A0A2P6QMA7</accession>
<keyword evidence="2" id="KW-1185">Reference proteome</keyword>
<dbReference type="AlphaFoldDB" id="A0A2P6QMA7"/>
<evidence type="ECO:0000313" key="2">
    <source>
        <dbReference type="Proteomes" id="UP000238479"/>
    </source>
</evidence>
<gene>
    <name evidence="1" type="ORF">RchiOBHm_Chr5g0078711</name>
</gene>
<dbReference type="Proteomes" id="UP000238479">
    <property type="component" value="Chromosome 5"/>
</dbReference>
<dbReference type="STRING" id="74649.A0A2P6QMA7"/>
<protein>
    <submittedName>
        <fullName evidence="1">Uncharacterized protein</fullName>
    </submittedName>
</protein>
<reference evidence="1 2" key="1">
    <citation type="journal article" date="2018" name="Nat. Genet.">
        <title>The Rosa genome provides new insights in the design of modern roses.</title>
        <authorList>
            <person name="Bendahmane M."/>
        </authorList>
    </citation>
    <scope>NUCLEOTIDE SEQUENCE [LARGE SCALE GENOMIC DNA]</scope>
    <source>
        <strain evidence="2">cv. Old Blush</strain>
    </source>
</reference>
<comment type="caution">
    <text evidence="1">The sequence shown here is derived from an EMBL/GenBank/DDBJ whole genome shotgun (WGS) entry which is preliminary data.</text>
</comment>
<evidence type="ECO:0000313" key="1">
    <source>
        <dbReference type="EMBL" id="PRQ35321.1"/>
    </source>
</evidence>
<sequence length="145" mass="16217">MARNVWIMRCLSCFISKMSTSLLSKEALAKKQSTKTGEAVELLSTGKSHIGAANERLDNVFGNLTNQRGMVLPFEPLSATSDKIRYAVDMPQFRPYDRSSREHSLDEAKGKIQETTIHLWIENQGDKMNCENGATEGTYLAEKVC</sequence>
<dbReference type="Gramene" id="PRQ35321">
    <property type="protein sequence ID" value="PRQ35321"/>
    <property type="gene ID" value="RchiOBHm_Chr5g0078711"/>
</dbReference>
<dbReference type="EMBL" id="PDCK01000043">
    <property type="protein sequence ID" value="PRQ35321.1"/>
    <property type="molecule type" value="Genomic_DNA"/>
</dbReference>
<name>A0A2P6QMA7_ROSCH</name>
<organism evidence="1 2">
    <name type="scientific">Rosa chinensis</name>
    <name type="common">China rose</name>
    <dbReference type="NCBI Taxonomy" id="74649"/>
    <lineage>
        <taxon>Eukaryota</taxon>
        <taxon>Viridiplantae</taxon>
        <taxon>Streptophyta</taxon>
        <taxon>Embryophyta</taxon>
        <taxon>Tracheophyta</taxon>
        <taxon>Spermatophyta</taxon>
        <taxon>Magnoliopsida</taxon>
        <taxon>eudicotyledons</taxon>
        <taxon>Gunneridae</taxon>
        <taxon>Pentapetalae</taxon>
        <taxon>rosids</taxon>
        <taxon>fabids</taxon>
        <taxon>Rosales</taxon>
        <taxon>Rosaceae</taxon>
        <taxon>Rosoideae</taxon>
        <taxon>Rosoideae incertae sedis</taxon>
        <taxon>Rosa</taxon>
    </lineage>
</organism>
<proteinExistence type="predicted"/>